<protein>
    <submittedName>
        <fullName evidence="2">(northern house mosquito) hypothetical protein</fullName>
    </submittedName>
</protein>
<evidence type="ECO:0000256" key="1">
    <source>
        <dbReference type="SAM" id="Phobius"/>
    </source>
</evidence>
<dbReference type="EMBL" id="HBUE01155768">
    <property type="protein sequence ID" value="CAG6507515.1"/>
    <property type="molecule type" value="Transcribed_RNA"/>
</dbReference>
<keyword evidence="1" id="KW-1133">Transmembrane helix</keyword>
<proteinExistence type="predicted"/>
<dbReference type="EMBL" id="HBUE01260866">
    <property type="protein sequence ID" value="CAG6558858.1"/>
    <property type="molecule type" value="Transcribed_RNA"/>
</dbReference>
<dbReference type="AlphaFoldDB" id="A0A8D8D7I0"/>
<sequence length="263" mass="27787">MTAREELEDAADRVPGCRSMLGSRDRLCDFVRAVVRVGFFWRWASLEADEEIPLPVVGRTFWAVGVCWEALADDGNRWEARGVVEAFDGSRDGWEGVVCLPPVTVPVRVCMGEATAAFSNASMRDLIGLCILNSSLFFLAFDWVAVCGFLATAGFLAGTGTGAFSGLFSTRELSSVMMLALTSGVPFLLSITKVLLAGGRTSNVALPAVSGDCTTNVPLAAAVKVPFLSIAKVRFFSASTSGILPMDTTSGFMTASPPSSASS</sequence>
<keyword evidence="1" id="KW-0812">Transmembrane</keyword>
<keyword evidence="1" id="KW-0472">Membrane</keyword>
<dbReference type="EMBL" id="HBUE01014209">
    <property type="protein sequence ID" value="CAG6449874.1"/>
    <property type="molecule type" value="Transcribed_RNA"/>
</dbReference>
<dbReference type="EMBL" id="HBUE01014210">
    <property type="protein sequence ID" value="CAG6449877.1"/>
    <property type="molecule type" value="Transcribed_RNA"/>
</dbReference>
<evidence type="ECO:0000313" key="2">
    <source>
        <dbReference type="EMBL" id="CAG6507515.1"/>
    </source>
</evidence>
<reference evidence="2" key="1">
    <citation type="submission" date="2021-05" db="EMBL/GenBank/DDBJ databases">
        <authorList>
            <person name="Alioto T."/>
            <person name="Alioto T."/>
            <person name="Gomez Garrido J."/>
        </authorList>
    </citation>
    <scope>NUCLEOTIDE SEQUENCE</scope>
</reference>
<organism evidence="2">
    <name type="scientific">Culex pipiens</name>
    <name type="common">House mosquito</name>
    <dbReference type="NCBI Taxonomy" id="7175"/>
    <lineage>
        <taxon>Eukaryota</taxon>
        <taxon>Metazoa</taxon>
        <taxon>Ecdysozoa</taxon>
        <taxon>Arthropoda</taxon>
        <taxon>Hexapoda</taxon>
        <taxon>Insecta</taxon>
        <taxon>Pterygota</taxon>
        <taxon>Neoptera</taxon>
        <taxon>Endopterygota</taxon>
        <taxon>Diptera</taxon>
        <taxon>Nematocera</taxon>
        <taxon>Culicoidea</taxon>
        <taxon>Culicidae</taxon>
        <taxon>Culicinae</taxon>
        <taxon>Culicini</taxon>
        <taxon>Culex</taxon>
        <taxon>Culex</taxon>
    </lineage>
</organism>
<name>A0A8D8D7I0_CULPI</name>
<dbReference type="EMBL" id="HBUE01260867">
    <property type="protein sequence ID" value="CAG6558862.1"/>
    <property type="molecule type" value="Transcribed_RNA"/>
</dbReference>
<feature type="transmembrane region" description="Helical" evidence="1">
    <location>
        <begin position="176"/>
        <end position="196"/>
    </location>
</feature>
<dbReference type="EMBL" id="HBUE01155767">
    <property type="protein sequence ID" value="CAG6507511.1"/>
    <property type="molecule type" value="Transcribed_RNA"/>
</dbReference>
<accession>A0A8D8D7I0</accession>
<feature type="transmembrane region" description="Helical" evidence="1">
    <location>
        <begin position="126"/>
        <end position="156"/>
    </location>
</feature>